<dbReference type="RefSeq" id="XP_052947490.1">
    <property type="nucleotide sequence ID" value="XM_053086775.1"/>
</dbReference>
<feature type="region of interest" description="Disordered" evidence="1">
    <location>
        <begin position="836"/>
        <end position="858"/>
    </location>
</feature>
<evidence type="ECO:0000313" key="3">
    <source>
        <dbReference type="EMBL" id="KAI9637713.1"/>
    </source>
</evidence>
<gene>
    <name evidence="3" type="ORF">MKK02DRAFT_23733</name>
</gene>
<keyword evidence="4" id="KW-1185">Reference proteome</keyword>
<evidence type="ECO:0000256" key="2">
    <source>
        <dbReference type="SAM" id="Phobius"/>
    </source>
</evidence>
<proteinExistence type="predicted"/>
<dbReference type="EMBL" id="JAKWFO010000004">
    <property type="protein sequence ID" value="KAI9637713.1"/>
    <property type="molecule type" value="Genomic_DNA"/>
</dbReference>
<protein>
    <submittedName>
        <fullName evidence="3">Uncharacterized protein</fullName>
    </submittedName>
</protein>
<sequence>MSKPAGSKPRASEPARLPSNPPPNSRKASSGPTGARSSSKFYDGPTVPKSAVEAKAQAKDIAGRTVEVAKSKSRKAVRVAKRHPWSILSILTTLPFLLTISLFSTVLCPAPDTQPSGLSRFVQSRLGMYDGPSELRQTLCYPANRYHQQILQPYVYPALENARTRVEATYPYTEFIQPGYTFSRDRGTKFYNTFISPVVRRLERGGRRVYLTQVQPHLPWARTKWYTLTAPFSDRISAAHQQYLAPHLSTARKYASLAGGNAASSYRYAAAHPLTHLSRRYAQTTYALGLKKGGDAYVWSRPHAIRLVKQAEKVTREQVIPRVTAALKFVVDHLEEGFYVVKAQVAQQYKIHLDPHLHPYTSKASAALSPYTTAFNQKIYKPYLRQYVNYLVPAALLAPEPPKSFWTMISDFLPSPGSHAAQRKGSMTEKVRQAATGVKSDVRDKSKVARESAAKVSAAAKEKASSASAFDTARDGIAARLEAQGKASIEKLKQELTGVQTKFLADTYPKMADTNKKELTKEVDYILSGLDKLYSESGALTREQVKQSGIMAEQRLSTKLATIKGRGGEVARVTKDQGKPAMRREMDAVDAVLGKEWTDLAMKIAWIDGITAKDRQKFNDLRKTADDYKSRLSNLHDGKVHDKTLSAAESKLSASIKELATELDDLYAGYKERVKILQKSAVDKIAAREMIRGSQVAASAAKSSAHTANGERATILPIIPGAVAADAPVDGVIGKGKEQVMQALSQASSAMKGEASSSGVAEQVVASASSVYDAAASSVHDATRSASRAVGAVPTPESVNEHVESVVGQVSQVAGSAYDAAASVIHDATRSAVRSVGATPSPVSPVEHAQSIRDAAARSAQSAASAASSAVHHATRSAMSAVGIAPSAENLQETAESVYSVASQSASSATRSVISAAGATPSPENPAEYAQSYAGEISKTAESLASVISASASSIASAASAAVHDATRSAIRAAGSTPSPEGVQEHYEAYAAEVKGSVGSVAGAAESAVHSGTRAIVKAAGATPSPESPRETLESVAAAASASASSVYDAAASAGDNAVSQAALLASSIQSALGYQATPIPTPVASSASAYLASLSSAGVSVGNEALSSGSSILAALQSQVAVGQGEAGKKVKEAVEQVRGVVGGRVEL</sequence>
<comment type="caution">
    <text evidence="3">The sequence shown here is derived from an EMBL/GenBank/DDBJ whole genome shotgun (WGS) entry which is preliminary data.</text>
</comment>
<feature type="transmembrane region" description="Helical" evidence="2">
    <location>
        <begin position="85"/>
        <end position="107"/>
    </location>
</feature>
<dbReference type="AlphaFoldDB" id="A0AA38HCM7"/>
<reference evidence="3" key="1">
    <citation type="journal article" date="2022" name="G3 (Bethesda)">
        <title>High quality genome of the basidiomycete yeast Dioszegia hungarica PDD-24b-2 isolated from cloud water.</title>
        <authorList>
            <person name="Jarrige D."/>
            <person name="Haridas S."/>
            <person name="Bleykasten-Grosshans C."/>
            <person name="Joly M."/>
            <person name="Nadalig T."/>
            <person name="Sancelme M."/>
            <person name="Vuilleumier S."/>
            <person name="Grigoriev I.V."/>
            <person name="Amato P."/>
            <person name="Bringel F."/>
        </authorList>
    </citation>
    <scope>NUCLEOTIDE SEQUENCE</scope>
    <source>
        <strain evidence="3">PDD-24b-2</strain>
    </source>
</reference>
<accession>A0AA38HCM7</accession>
<dbReference type="GeneID" id="77725976"/>
<feature type="compositionally biased region" description="Polar residues" evidence="1">
    <location>
        <begin position="26"/>
        <end position="40"/>
    </location>
</feature>
<evidence type="ECO:0000256" key="1">
    <source>
        <dbReference type="SAM" id="MobiDB-lite"/>
    </source>
</evidence>
<keyword evidence="2" id="KW-0472">Membrane</keyword>
<keyword evidence="2" id="KW-1133">Transmembrane helix</keyword>
<dbReference type="Proteomes" id="UP001164286">
    <property type="component" value="Unassembled WGS sequence"/>
</dbReference>
<feature type="region of interest" description="Disordered" evidence="1">
    <location>
        <begin position="1"/>
        <end position="49"/>
    </location>
</feature>
<evidence type="ECO:0000313" key="4">
    <source>
        <dbReference type="Proteomes" id="UP001164286"/>
    </source>
</evidence>
<keyword evidence="2" id="KW-0812">Transmembrane</keyword>
<organism evidence="3 4">
    <name type="scientific">Dioszegia hungarica</name>
    <dbReference type="NCBI Taxonomy" id="4972"/>
    <lineage>
        <taxon>Eukaryota</taxon>
        <taxon>Fungi</taxon>
        <taxon>Dikarya</taxon>
        <taxon>Basidiomycota</taxon>
        <taxon>Agaricomycotina</taxon>
        <taxon>Tremellomycetes</taxon>
        <taxon>Tremellales</taxon>
        <taxon>Bulleribasidiaceae</taxon>
        <taxon>Dioszegia</taxon>
    </lineage>
</organism>
<name>A0AA38HCM7_9TREE</name>